<feature type="domain" description="Gfo/Idh/MocA-like oxidoreductase N-terminal" evidence="1">
    <location>
        <begin position="2"/>
        <end position="120"/>
    </location>
</feature>
<dbReference type="InterPro" id="IPR036291">
    <property type="entry name" value="NAD(P)-bd_dom_sf"/>
</dbReference>
<dbReference type="PANTHER" id="PTHR43377:SF1">
    <property type="entry name" value="BILIVERDIN REDUCTASE A"/>
    <property type="match status" value="1"/>
</dbReference>
<dbReference type="OrthoDB" id="9792935at2"/>
<evidence type="ECO:0000313" key="3">
    <source>
        <dbReference type="EMBL" id="VIO68082.1"/>
    </source>
</evidence>
<feature type="domain" description="GFO/IDH/MocA-like oxidoreductase" evidence="2">
    <location>
        <begin position="128"/>
        <end position="248"/>
    </location>
</feature>
<dbReference type="RefSeq" id="WP_139858685.1">
    <property type="nucleotide sequence ID" value="NZ_CAADFC020000005.1"/>
</dbReference>
<gene>
    <name evidence="3" type="primary">gfo</name>
    <name evidence="3" type="ORF">CI1B_18660</name>
</gene>
<evidence type="ECO:0000313" key="4">
    <source>
        <dbReference type="Proteomes" id="UP000328092"/>
    </source>
</evidence>
<sequence>MINCAIAGLGRWGRALVEAISNEPRLRIVAAVEPDIASAERFRATHGLAPTASLDAVLADPAVDAVLLATPHSLHKTQVIAAAAAGKQVFCEKPLALRRDDAAEMFAACRSAGVVLAVGHNRRFWPSMQALRAVVAGGELGTILHVEGHNSNENSQAVTQGWRLSSEESPGGGLTGAGLHVLDGFVSLLGPARQVYARLNTREAGPPPLDTATLAIEFVNGVSGTLATIRATPFYWRVHLFGTKGSAEVLDEVTMVLRKSGEAPATMRYPAVDTLTAELSAFADAVEGRRPFPMPEADVLATLAAFEAALQSMQIGHPVNCHLACQ</sequence>
<evidence type="ECO:0000259" key="1">
    <source>
        <dbReference type="Pfam" id="PF01408"/>
    </source>
</evidence>
<dbReference type="Pfam" id="PF22725">
    <property type="entry name" value="GFO_IDH_MocA_C3"/>
    <property type="match status" value="1"/>
</dbReference>
<evidence type="ECO:0000259" key="2">
    <source>
        <dbReference type="Pfam" id="PF22725"/>
    </source>
</evidence>
<protein>
    <submittedName>
        <fullName evidence="3">Glucose--fructose oxidoreductase</fullName>
        <ecNumber evidence="3">1.1.99.28</ecNumber>
    </submittedName>
</protein>
<dbReference type="AlphaFoldDB" id="A0A508SY52"/>
<comment type="caution">
    <text evidence="3">The sequence shown here is derived from an EMBL/GenBank/DDBJ whole genome shotgun (WGS) entry which is preliminary data.</text>
</comment>
<dbReference type="EC" id="1.1.99.28" evidence="3"/>
<dbReference type="Proteomes" id="UP000328092">
    <property type="component" value="Unassembled WGS sequence"/>
</dbReference>
<dbReference type="GO" id="GO:0000166">
    <property type="term" value="F:nucleotide binding"/>
    <property type="evidence" value="ECO:0007669"/>
    <property type="project" value="InterPro"/>
</dbReference>
<dbReference type="InterPro" id="IPR051450">
    <property type="entry name" value="Gfo/Idh/MocA_Oxidoreductases"/>
</dbReference>
<dbReference type="Gene3D" id="3.40.50.720">
    <property type="entry name" value="NAD(P)-binding Rossmann-like Domain"/>
    <property type="match status" value="1"/>
</dbReference>
<keyword evidence="4" id="KW-1185">Reference proteome</keyword>
<dbReference type="Pfam" id="PF01408">
    <property type="entry name" value="GFO_IDH_MocA"/>
    <property type="match status" value="1"/>
</dbReference>
<dbReference type="SUPFAM" id="SSF51735">
    <property type="entry name" value="NAD(P)-binding Rossmann-fold domains"/>
    <property type="match status" value="1"/>
</dbReference>
<accession>A0A508SY52</accession>
<reference evidence="3" key="1">
    <citation type="submission" date="2019-02" db="EMBL/GenBank/DDBJ databases">
        <authorList>
            <person name="Pothier F.J."/>
        </authorList>
    </citation>
    <scope>NUCLEOTIDE SEQUENCE</scope>
    <source>
        <strain evidence="3">CI-1B</strain>
    </source>
</reference>
<organism evidence="3 4">
    <name type="scientific">Bradyrhizobium ivorense</name>
    <dbReference type="NCBI Taxonomy" id="2511166"/>
    <lineage>
        <taxon>Bacteria</taxon>
        <taxon>Pseudomonadati</taxon>
        <taxon>Pseudomonadota</taxon>
        <taxon>Alphaproteobacteria</taxon>
        <taxon>Hyphomicrobiales</taxon>
        <taxon>Nitrobacteraceae</taxon>
        <taxon>Bradyrhizobium</taxon>
    </lineage>
</organism>
<dbReference type="EMBL" id="CAADFC020000005">
    <property type="protein sequence ID" value="VIO68082.1"/>
    <property type="molecule type" value="Genomic_DNA"/>
</dbReference>
<dbReference type="PANTHER" id="PTHR43377">
    <property type="entry name" value="BILIVERDIN REDUCTASE A"/>
    <property type="match status" value="1"/>
</dbReference>
<dbReference type="Gene3D" id="3.30.360.10">
    <property type="entry name" value="Dihydrodipicolinate Reductase, domain 2"/>
    <property type="match status" value="1"/>
</dbReference>
<keyword evidence="3" id="KW-0560">Oxidoreductase</keyword>
<name>A0A508SY52_9BRAD</name>
<dbReference type="GO" id="GO:0047061">
    <property type="term" value="F:glucose-fructose oxidoreductase activity"/>
    <property type="evidence" value="ECO:0007669"/>
    <property type="project" value="UniProtKB-EC"/>
</dbReference>
<dbReference type="InterPro" id="IPR055170">
    <property type="entry name" value="GFO_IDH_MocA-like_dom"/>
</dbReference>
<dbReference type="InterPro" id="IPR000683">
    <property type="entry name" value="Gfo/Idh/MocA-like_OxRdtase_N"/>
</dbReference>
<proteinExistence type="predicted"/>
<dbReference type="SUPFAM" id="SSF55347">
    <property type="entry name" value="Glyceraldehyde-3-phosphate dehydrogenase-like, C-terminal domain"/>
    <property type="match status" value="1"/>
</dbReference>